<dbReference type="EMBL" id="JACCCZ010000002">
    <property type="protein sequence ID" value="NYG05468.1"/>
    <property type="molecule type" value="Genomic_DNA"/>
</dbReference>
<comment type="caution">
    <text evidence="1">The sequence shown here is derived from an EMBL/GenBank/DDBJ whole genome shotgun (WGS) entry which is preliminary data.</text>
</comment>
<dbReference type="RefSeq" id="WP_343936864.1">
    <property type="nucleotide sequence ID" value="NZ_BAAAJZ010000016.1"/>
</dbReference>
<proteinExistence type="predicted"/>
<keyword evidence="2" id="KW-1185">Reference proteome</keyword>
<name>A0A852W8Q7_PSEA5</name>
<accession>A0A852W8Q7</accession>
<organism evidence="1 2">
    <name type="scientific">Pseudonocardia alni</name>
    <name type="common">Amycolata alni</name>
    <dbReference type="NCBI Taxonomy" id="33907"/>
    <lineage>
        <taxon>Bacteria</taxon>
        <taxon>Bacillati</taxon>
        <taxon>Actinomycetota</taxon>
        <taxon>Actinomycetes</taxon>
        <taxon>Pseudonocardiales</taxon>
        <taxon>Pseudonocardiaceae</taxon>
        <taxon>Pseudonocardia</taxon>
    </lineage>
</organism>
<reference evidence="1 2" key="1">
    <citation type="submission" date="2020-07" db="EMBL/GenBank/DDBJ databases">
        <title>Sequencing the genomes of 1000 actinobacteria strains.</title>
        <authorList>
            <person name="Klenk H.-P."/>
        </authorList>
    </citation>
    <scope>NUCLEOTIDE SEQUENCE [LARGE SCALE GENOMIC DNA]</scope>
    <source>
        <strain evidence="1 2">DSM 44749</strain>
    </source>
</reference>
<protein>
    <submittedName>
        <fullName evidence="1">Uncharacterized protein</fullName>
    </submittedName>
</protein>
<dbReference type="AlphaFoldDB" id="A0A852W8Q7"/>
<evidence type="ECO:0000313" key="1">
    <source>
        <dbReference type="EMBL" id="NYG05468.1"/>
    </source>
</evidence>
<sequence length="43" mass="4217">MARVVLVAGAAVRVLGVIAFVVLVPAMSGIPALVGRLTVAGMA</sequence>
<evidence type="ECO:0000313" key="2">
    <source>
        <dbReference type="Proteomes" id="UP000549695"/>
    </source>
</evidence>
<dbReference type="Proteomes" id="UP000549695">
    <property type="component" value="Unassembled WGS sequence"/>
</dbReference>
<gene>
    <name evidence="1" type="ORF">HDA37_005822</name>
</gene>